<name>A0A6J7IKS4_9ZZZZ</name>
<dbReference type="InterPro" id="IPR052165">
    <property type="entry name" value="Membrane_assoc_protease"/>
</dbReference>
<evidence type="ECO:0000256" key="2">
    <source>
        <dbReference type="ARBA" id="ARBA00022692"/>
    </source>
</evidence>
<dbReference type="PANTHER" id="PTHR33507:SF3">
    <property type="entry name" value="INNER MEMBRANE PROTEIN YBBJ"/>
    <property type="match status" value="1"/>
</dbReference>
<reference evidence="7" key="1">
    <citation type="submission" date="2020-05" db="EMBL/GenBank/DDBJ databases">
        <authorList>
            <person name="Chiriac C."/>
            <person name="Salcher M."/>
            <person name="Ghai R."/>
            <person name="Kavagutti S V."/>
        </authorList>
    </citation>
    <scope>NUCLEOTIDE SEQUENCE</scope>
</reference>
<accession>A0A6J7IKS4</accession>
<evidence type="ECO:0000313" key="7">
    <source>
        <dbReference type="EMBL" id="CAB4930934.1"/>
    </source>
</evidence>
<evidence type="ECO:0000256" key="4">
    <source>
        <dbReference type="ARBA" id="ARBA00023136"/>
    </source>
</evidence>
<comment type="subcellular location">
    <subcellularLocation>
        <location evidence="1">Membrane</location>
        <topology evidence="1">Multi-pass membrane protein</topology>
    </subcellularLocation>
</comment>
<organism evidence="7">
    <name type="scientific">freshwater metagenome</name>
    <dbReference type="NCBI Taxonomy" id="449393"/>
    <lineage>
        <taxon>unclassified sequences</taxon>
        <taxon>metagenomes</taxon>
        <taxon>ecological metagenomes</taxon>
    </lineage>
</organism>
<dbReference type="Pfam" id="PF01957">
    <property type="entry name" value="NfeD"/>
    <property type="match status" value="1"/>
</dbReference>
<evidence type="ECO:0000259" key="6">
    <source>
        <dbReference type="Pfam" id="PF01957"/>
    </source>
</evidence>
<feature type="transmembrane region" description="Helical" evidence="5">
    <location>
        <begin position="28"/>
        <end position="61"/>
    </location>
</feature>
<evidence type="ECO:0000256" key="3">
    <source>
        <dbReference type="ARBA" id="ARBA00022989"/>
    </source>
</evidence>
<dbReference type="InterPro" id="IPR002810">
    <property type="entry name" value="NfeD-like_C"/>
</dbReference>
<keyword evidence="3 5" id="KW-1133">Transmembrane helix</keyword>
<dbReference type="GO" id="GO:0005886">
    <property type="term" value="C:plasma membrane"/>
    <property type="evidence" value="ECO:0007669"/>
    <property type="project" value="TreeGrafter"/>
</dbReference>
<sequence length="144" mass="14391">MSAVVWLVVGLALVAAEALTLDLVLVMLGLAALAAAGVAVLGGGLALQLLAVAGASGVLLLGVRPVVKRHLTAGPALPQGSDRLRGRTAVVVSTVGEAGGQVRMDGELWRAVPYAGGRDLAVGEPCVVAGVEGVTLHVYPEELT</sequence>
<gene>
    <name evidence="7" type="ORF">UFOPK3609_01930</name>
</gene>
<dbReference type="InterPro" id="IPR012340">
    <property type="entry name" value="NA-bd_OB-fold"/>
</dbReference>
<keyword evidence="4 5" id="KW-0472">Membrane</keyword>
<dbReference type="SUPFAM" id="SSF141322">
    <property type="entry name" value="NfeD domain-like"/>
    <property type="match status" value="1"/>
</dbReference>
<dbReference type="AlphaFoldDB" id="A0A6J7IKS4"/>
<dbReference type="EMBL" id="CAFBMQ010000367">
    <property type="protein sequence ID" value="CAB4930934.1"/>
    <property type="molecule type" value="Genomic_DNA"/>
</dbReference>
<dbReference type="Gene3D" id="2.40.50.140">
    <property type="entry name" value="Nucleic acid-binding proteins"/>
    <property type="match status" value="1"/>
</dbReference>
<keyword evidence="2 5" id="KW-0812">Transmembrane</keyword>
<proteinExistence type="predicted"/>
<feature type="domain" description="NfeD-like C-terminal" evidence="6">
    <location>
        <begin position="82"/>
        <end position="140"/>
    </location>
</feature>
<dbReference type="PANTHER" id="PTHR33507">
    <property type="entry name" value="INNER MEMBRANE PROTEIN YBBJ"/>
    <property type="match status" value="1"/>
</dbReference>
<evidence type="ECO:0000256" key="5">
    <source>
        <dbReference type="SAM" id="Phobius"/>
    </source>
</evidence>
<evidence type="ECO:0000256" key="1">
    <source>
        <dbReference type="ARBA" id="ARBA00004141"/>
    </source>
</evidence>
<protein>
    <submittedName>
        <fullName evidence="7">Unannotated protein</fullName>
    </submittedName>
</protein>